<reference evidence="1" key="1">
    <citation type="submission" date="2018-06" db="EMBL/GenBank/DDBJ databases">
        <authorList>
            <consortium name="Pathogen Informatics"/>
            <person name="Doyle S."/>
        </authorList>
    </citation>
    <scope>NUCLEOTIDE SEQUENCE</scope>
    <source>
        <strain evidence="1">NCTC13307</strain>
    </source>
</reference>
<organism evidence="1">
    <name type="scientific">Clostridioides difficile</name>
    <name type="common">Peptoclostridium difficile</name>
    <dbReference type="NCBI Taxonomy" id="1496"/>
    <lineage>
        <taxon>Bacteria</taxon>
        <taxon>Bacillati</taxon>
        <taxon>Bacillota</taxon>
        <taxon>Clostridia</taxon>
        <taxon>Peptostreptococcales</taxon>
        <taxon>Peptostreptococcaceae</taxon>
        <taxon>Clostridioides</taxon>
    </lineage>
</organism>
<dbReference type="AlphaFoldDB" id="A0A381I8A7"/>
<dbReference type="EMBL" id="UFWD01000001">
    <property type="protein sequence ID" value="SUY23496.1"/>
    <property type="molecule type" value="Genomic_DNA"/>
</dbReference>
<proteinExistence type="predicted"/>
<sequence length="32" mass="3960">MYEVNLERAMNYWMDLLDDYTNIAKIPNDFFL</sequence>
<name>A0A381I8A7_CLODI</name>
<evidence type="ECO:0000313" key="1">
    <source>
        <dbReference type="EMBL" id="SUY23496.1"/>
    </source>
</evidence>
<protein>
    <submittedName>
        <fullName evidence="1">Nonribosomal peptide synthetase</fullName>
    </submittedName>
</protein>
<accession>A0A381I8A7</accession>
<gene>
    <name evidence="1" type="ORF">NCTC13307_01756</name>
</gene>